<evidence type="ECO:0000256" key="1">
    <source>
        <dbReference type="ARBA" id="ARBA00005417"/>
    </source>
</evidence>
<accession>A0AA46H195</accession>
<dbReference type="Gene3D" id="3.40.50.300">
    <property type="entry name" value="P-loop containing nucleotide triphosphate hydrolases"/>
    <property type="match status" value="1"/>
</dbReference>
<dbReference type="InterPro" id="IPR003439">
    <property type="entry name" value="ABC_transporter-like_ATP-bd"/>
</dbReference>
<organism evidence="6 7">
    <name type="scientific">Dermatophilus congolensis</name>
    <dbReference type="NCBI Taxonomy" id="1863"/>
    <lineage>
        <taxon>Bacteria</taxon>
        <taxon>Bacillati</taxon>
        <taxon>Actinomycetota</taxon>
        <taxon>Actinomycetes</taxon>
        <taxon>Micrococcales</taxon>
        <taxon>Dermatophilaceae</taxon>
        <taxon>Dermatophilus</taxon>
    </lineage>
</organism>
<dbReference type="PANTHER" id="PTHR43335:SF2">
    <property type="entry name" value="ABC TRANSPORTER, ATP-BINDING PROTEIN"/>
    <property type="match status" value="1"/>
</dbReference>
<dbReference type="GO" id="GO:0005524">
    <property type="term" value="F:ATP binding"/>
    <property type="evidence" value="ECO:0007669"/>
    <property type="project" value="UniProtKB-KW"/>
</dbReference>
<feature type="domain" description="ABC transporter" evidence="5">
    <location>
        <begin position="13"/>
        <end position="241"/>
    </location>
</feature>
<gene>
    <name evidence="6" type="primary">ybhF_1</name>
    <name evidence="6" type="ORF">NCTC7915_02065</name>
</gene>
<dbReference type="EMBL" id="UFYA01000001">
    <property type="protein sequence ID" value="STD14200.1"/>
    <property type="molecule type" value="Genomic_DNA"/>
</dbReference>
<dbReference type="AlphaFoldDB" id="A0AA46H195"/>
<reference evidence="6 7" key="1">
    <citation type="submission" date="2018-06" db="EMBL/GenBank/DDBJ databases">
        <authorList>
            <consortium name="Pathogen Informatics"/>
            <person name="Doyle S."/>
        </authorList>
    </citation>
    <scope>NUCLEOTIDE SEQUENCE [LARGE SCALE GENOMIC DNA]</scope>
    <source>
        <strain evidence="6 7">NCTC7915</strain>
    </source>
</reference>
<evidence type="ECO:0000259" key="5">
    <source>
        <dbReference type="PROSITE" id="PS50893"/>
    </source>
</evidence>
<dbReference type="InterPro" id="IPR027417">
    <property type="entry name" value="P-loop_NTPase"/>
</dbReference>
<comment type="caution">
    <text evidence="6">The sequence shown here is derived from an EMBL/GenBank/DDBJ whole genome shotgun (WGS) entry which is preliminary data.</text>
</comment>
<comment type="similarity">
    <text evidence="1">Belongs to the ABC transporter superfamily.</text>
</comment>
<dbReference type="GO" id="GO:0016887">
    <property type="term" value="F:ATP hydrolysis activity"/>
    <property type="evidence" value="ECO:0007669"/>
    <property type="project" value="InterPro"/>
</dbReference>
<dbReference type="Pfam" id="PF00005">
    <property type="entry name" value="ABC_tran"/>
    <property type="match status" value="1"/>
</dbReference>
<evidence type="ECO:0000256" key="4">
    <source>
        <dbReference type="ARBA" id="ARBA00022840"/>
    </source>
</evidence>
<name>A0AA46H195_9MICO</name>
<dbReference type="SMART" id="SM00382">
    <property type="entry name" value="AAA"/>
    <property type="match status" value="1"/>
</dbReference>
<evidence type="ECO:0000256" key="3">
    <source>
        <dbReference type="ARBA" id="ARBA00022741"/>
    </source>
</evidence>
<sequence length="245" mass="26331">MPEKGASGVDASLRCEQLGVRYQSRWALSGFSWSVGEGVHALLGPNGAGKSSLMSVLSTSRRPDAGSWSFAGLSGEDVTGMRRIMGYLPQDIRFYPRLSVLENLQYFAWMRQIPSSATASSISRALELCGLHERADDSVRSLSGGMRRRLGIAQAILARPQLVVLDEPTAGLDIAQRIALARTVRELATEGACVIMSTHLPDDVERSADSVLLLRQGHVVHAGDVASMTGSGESFEDAYVRLIGA</sequence>
<keyword evidence="4 6" id="KW-0067">ATP-binding</keyword>
<protein>
    <submittedName>
        <fullName evidence="6">Uncharacterized ABC transporter ATP-binding protein YbhF</fullName>
    </submittedName>
</protein>
<proteinExistence type="inferred from homology"/>
<evidence type="ECO:0000313" key="7">
    <source>
        <dbReference type="Proteomes" id="UP000254118"/>
    </source>
</evidence>
<keyword evidence="3" id="KW-0547">Nucleotide-binding</keyword>
<evidence type="ECO:0000256" key="2">
    <source>
        <dbReference type="ARBA" id="ARBA00022448"/>
    </source>
</evidence>
<dbReference type="PANTHER" id="PTHR43335">
    <property type="entry name" value="ABC TRANSPORTER, ATP-BINDING PROTEIN"/>
    <property type="match status" value="1"/>
</dbReference>
<dbReference type="Proteomes" id="UP000254118">
    <property type="component" value="Unassembled WGS sequence"/>
</dbReference>
<evidence type="ECO:0000313" key="6">
    <source>
        <dbReference type="EMBL" id="STD14200.1"/>
    </source>
</evidence>
<keyword evidence="2" id="KW-0813">Transport</keyword>
<dbReference type="InterPro" id="IPR017871">
    <property type="entry name" value="ABC_transporter-like_CS"/>
</dbReference>
<dbReference type="PROSITE" id="PS50893">
    <property type="entry name" value="ABC_TRANSPORTER_2"/>
    <property type="match status" value="1"/>
</dbReference>
<dbReference type="SUPFAM" id="SSF52540">
    <property type="entry name" value="P-loop containing nucleoside triphosphate hydrolases"/>
    <property type="match status" value="1"/>
</dbReference>
<dbReference type="PROSITE" id="PS00211">
    <property type="entry name" value="ABC_TRANSPORTER_1"/>
    <property type="match status" value="1"/>
</dbReference>
<dbReference type="InterPro" id="IPR003593">
    <property type="entry name" value="AAA+_ATPase"/>
</dbReference>